<dbReference type="SUPFAM" id="SSF51445">
    <property type="entry name" value="(Trans)glycosidases"/>
    <property type="match status" value="1"/>
</dbReference>
<dbReference type="PANTHER" id="PTHR45708">
    <property type="entry name" value="ENDOCHITINASE"/>
    <property type="match status" value="1"/>
</dbReference>
<dbReference type="EMBL" id="JAUJYO010000001">
    <property type="protein sequence ID" value="KAK1324618.1"/>
    <property type="molecule type" value="Genomic_DNA"/>
</dbReference>
<comment type="catalytic activity">
    <reaction evidence="1">
        <text>Random endo-hydrolysis of N-acetyl-beta-D-glucosaminide (1-&gt;4)-beta-linkages in chitin and chitodextrins.</text>
        <dbReference type="EC" id="3.2.1.14"/>
    </reaction>
</comment>
<dbReference type="InterPro" id="IPR050542">
    <property type="entry name" value="Glycosyl_Hydrlase18_Chitinase"/>
</dbReference>
<evidence type="ECO:0000256" key="6">
    <source>
        <dbReference type="ARBA" id="ARBA00023326"/>
    </source>
</evidence>
<dbReference type="Proteomes" id="UP001180020">
    <property type="component" value="Unassembled WGS sequence"/>
</dbReference>
<evidence type="ECO:0000256" key="7">
    <source>
        <dbReference type="SAM" id="SignalP"/>
    </source>
</evidence>
<evidence type="ECO:0000256" key="1">
    <source>
        <dbReference type="ARBA" id="ARBA00000822"/>
    </source>
</evidence>
<evidence type="ECO:0000256" key="2">
    <source>
        <dbReference type="ARBA" id="ARBA00012729"/>
    </source>
</evidence>
<evidence type="ECO:0000313" key="9">
    <source>
        <dbReference type="EMBL" id="KAK1324618.1"/>
    </source>
</evidence>
<feature type="chain" id="PRO_5043406892" description="chitinase" evidence="7">
    <location>
        <begin position="30"/>
        <end position="118"/>
    </location>
</feature>
<reference evidence="9" key="1">
    <citation type="journal article" date="2023" name="Nat. Commun.">
        <title>Diploid and tetraploid genomes of Acorus and the evolution of monocots.</title>
        <authorList>
            <person name="Ma L."/>
            <person name="Liu K.W."/>
            <person name="Li Z."/>
            <person name="Hsiao Y.Y."/>
            <person name="Qi Y."/>
            <person name="Fu T."/>
            <person name="Tang G.D."/>
            <person name="Zhang D."/>
            <person name="Sun W.H."/>
            <person name="Liu D.K."/>
            <person name="Li Y."/>
            <person name="Chen G.Z."/>
            <person name="Liu X.D."/>
            <person name="Liao X.Y."/>
            <person name="Jiang Y.T."/>
            <person name="Yu X."/>
            <person name="Hao Y."/>
            <person name="Huang J."/>
            <person name="Zhao X.W."/>
            <person name="Ke S."/>
            <person name="Chen Y.Y."/>
            <person name="Wu W.L."/>
            <person name="Hsu J.L."/>
            <person name="Lin Y.F."/>
            <person name="Huang M.D."/>
            <person name="Li C.Y."/>
            <person name="Huang L."/>
            <person name="Wang Z.W."/>
            <person name="Zhao X."/>
            <person name="Zhong W.Y."/>
            <person name="Peng D.H."/>
            <person name="Ahmad S."/>
            <person name="Lan S."/>
            <person name="Zhang J.S."/>
            <person name="Tsai W.C."/>
            <person name="Van de Peer Y."/>
            <person name="Liu Z.J."/>
        </authorList>
    </citation>
    <scope>NUCLEOTIDE SEQUENCE</scope>
    <source>
        <strain evidence="9">CP</strain>
    </source>
</reference>
<dbReference type="InterPro" id="IPR001223">
    <property type="entry name" value="Glyco_hydro18_cat"/>
</dbReference>
<keyword evidence="3" id="KW-0378">Hydrolase</keyword>
<keyword evidence="4" id="KW-0146">Chitin degradation</keyword>
<comment type="caution">
    <text evidence="9">The sequence shown here is derived from an EMBL/GenBank/DDBJ whole genome shotgun (WGS) entry which is preliminary data.</text>
</comment>
<evidence type="ECO:0000256" key="5">
    <source>
        <dbReference type="ARBA" id="ARBA00023277"/>
    </source>
</evidence>
<keyword evidence="10" id="KW-1185">Reference proteome</keyword>
<evidence type="ECO:0000256" key="3">
    <source>
        <dbReference type="ARBA" id="ARBA00022801"/>
    </source>
</evidence>
<dbReference type="Gene3D" id="3.20.20.80">
    <property type="entry name" value="Glycosidases"/>
    <property type="match status" value="1"/>
</dbReference>
<reference evidence="9" key="2">
    <citation type="submission" date="2023-06" db="EMBL/GenBank/DDBJ databases">
        <authorList>
            <person name="Ma L."/>
            <person name="Liu K.-W."/>
            <person name="Li Z."/>
            <person name="Hsiao Y.-Y."/>
            <person name="Qi Y."/>
            <person name="Fu T."/>
            <person name="Tang G."/>
            <person name="Zhang D."/>
            <person name="Sun W.-H."/>
            <person name="Liu D.-K."/>
            <person name="Li Y."/>
            <person name="Chen G.-Z."/>
            <person name="Liu X.-D."/>
            <person name="Liao X.-Y."/>
            <person name="Jiang Y.-T."/>
            <person name="Yu X."/>
            <person name="Hao Y."/>
            <person name="Huang J."/>
            <person name="Zhao X.-W."/>
            <person name="Ke S."/>
            <person name="Chen Y.-Y."/>
            <person name="Wu W.-L."/>
            <person name="Hsu J.-L."/>
            <person name="Lin Y.-F."/>
            <person name="Huang M.-D."/>
            <person name="Li C.-Y."/>
            <person name="Huang L."/>
            <person name="Wang Z.-W."/>
            <person name="Zhao X."/>
            <person name="Zhong W.-Y."/>
            <person name="Peng D.-H."/>
            <person name="Ahmad S."/>
            <person name="Lan S."/>
            <person name="Zhang J.-S."/>
            <person name="Tsai W.-C."/>
            <person name="Van De Peer Y."/>
            <person name="Liu Z.-J."/>
        </authorList>
    </citation>
    <scope>NUCLEOTIDE SEQUENCE</scope>
    <source>
        <strain evidence="9">CP</strain>
        <tissue evidence="9">Leaves</tissue>
    </source>
</reference>
<dbReference type="AlphaFoldDB" id="A0AAV9FI87"/>
<keyword evidence="6" id="KW-0624">Polysaccharide degradation</keyword>
<accession>A0AAV9FI87</accession>
<name>A0AAV9FI87_ACOCL</name>
<evidence type="ECO:0000313" key="10">
    <source>
        <dbReference type="Proteomes" id="UP001180020"/>
    </source>
</evidence>
<dbReference type="GO" id="GO:0005576">
    <property type="term" value="C:extracellular region"/>
    <property type="evidence" value="ECO:0007669"/>
    <property type="project" value="TreeGrafter"/>
</dbReference>
<dbReference type="EC" id="3.2.1.14" evidence="2"/>
<dbReference type="GO" id="GO:0000272">
    <property type="term" value="P:polysaccharide catabolic process"/>
    <property type="evidence" value="ECO:0007669"/>
    <property type="project" value="UniProtKB-KW"/>
</dbReference>
<proteinExistence type="predicted"/>
<evidence type="ECO:0000256" key="4">
    <source>
        <dbReference type="ARBA" id="ARBA00023024"/>
    </source>
</evidence>
<feature type="signal peptide" evidence="7">
    <location>
        <begin position="1"/>
        <end position="29"/>
    </location>
</feature>
<sequence>MEAKKTSSLGHLPLLFLLTLASFSASTSAGGIAIYWGQDGREGTLAAACATRNYAYVNIAFLSAYGNDKTSTLNLVGHCNPSAGKSTSVSTSIRACQRRGIKVMLSLGGGGSGYSLHH</sequence>
<protein>
    <recommendedName>
        <fullName evidence="2">chitinase</fullName>
        <ecNumber evidence="2">3.2.1.14</ecNumber>
    </recommendedName>
</protein>
<dbReference type="PANTHER" id="PTHR45708:SF21">
    <property type="entry name" value="ACIDIC ENDOCHITINASE"/>
    <property type="match status" value="1"/>
</dbReference>
<feature type="domain" description="GH18" evidence="8">
    <location>
        <begin position="30"/>
        <end position="118"/>
    </location>
</feature>
<gene>
    <name evidence="9" type="primary">CHIT3</name>
    <name evidence="9" type="ORF">QJS10_CPA01g02224</name>
</gene>
<organism evidence="9 10">
    <name type="scientific">Acorus calamus</name>
    <name type="common">Sweet flag</name>
    <dbReference type="NCBI Taxonomy" id="4465"/>
    <lineage>
        <taxon>Eukaryota</taxon>
        <taxon>Viridiplantae</taxon>
        <taxon>Streptophyta</taxon>
        <taxon>Embryophyta</taxon>
        <taxon>Tracheophyta</taxon>
        <taxon>Spermatophyta</taxon>
        <taxon>Magnoliopsida</taxon>
        <taxon>Liliopsida</taxon>
        <taxon>Acoraceae</taxon>
        <taxon>Acorus</taxon>
    </lineage>
</organism>
<keyword evidence="5" id="KW-0119">Carbohydrate metabolism</keyword>
<dbReference type="InterPro" id="IPR017853">
    <property type="entry name" value="GH"/>
</dbReference>
<dbReference type="PROSITE" id="PS51910">
    <property type="entry name" value="GH18_2"/>
    <property type="match status" value="1"/>
</dbReference>
<evidence type="ECO:0000259" key="8">
    <source>
        <dbReference type="PROSITE" id="PS51910"/>
    </source>
</evidence>
<dbReference type="GO" id="GO:0008843">
    <property type="term" value="F:endochitinase activity"/>
    <property type="evidence" value="ECO:0007669"/>
    <property type="project" value="UniProtKB-EC"/>
</dbReference>
<keyword evidence="7" id="KW-0732">Signal</keyword>
<dbReference type="GO" id="GO:0006032">
    <property type="term" value="P:chitin catabolic process"/>
    <property type="evidence" value="ECO:0007669"/>
    <property type="project" value="UniProtKB-KW"/>
</dbReference>